<dbReference type="EMBL" id="JAGKQM010000018">
    <property type="protein sequence ID" value="KAH0866641.1"/>
    <property type="molecule type" value="Genomic_DNA"/>
</dbReference>
<evidence type="ECO:0000259" key="3">
    <source>
        <dbReference type="PROSITE" id="PS50250"/>
    </source>
</evidence>
<evidence type="ECO:0000256" key="2">
    <source>
        <dbReference type="ARBA" id="ARBA00022790"/>
    </source>
</evidence>
<dbReference type="Proteomes" id="UP000824890">
    <property type="component" value="Unassembled WGS sequence"/>
</dbReference>
<dbReference type="Pfam" id="PF01399">
    <property type="entry name" value="PCI"/>
    <property type="match status" value="1"/>
</dbReference>
<proteinExistence type="inferred from homology"/>
<evidence type="ECO:0000313" key="5">
    <source>
        <dbReference type="Proteomes" id="UP000824890"/>
    </source>
</evidence>
<evidence type="ECO:0000256" key="1">
    <source>
        <dbReference type="ARBA" id="ARBA00008482"/>
    </source>
</evidence>
<reference evidence="4 5" key="1">
    <citation type="submission" date="2021-05" db="EMBL/GenBank/DDBJ databases">
        <title>Genome Assembly of Synthetic Allotetraploid Brassica napus Reveals Homoeologous Exchanges between Subgenomes.</title>
        <authorList>
            <person name="Davis J.T."/>
        </authorList>
    </citation>
    <scope>NUCLEOTIDE SEQUENCE [LARGE SCALE GENOMIC DNA]</scope>
    <source>
        <strain evidence="5">cv. Da-Ae</strain>
        <tissue evidence="4">Seedling</tissue>
    </source>
</reference>
<accession>A0ABQ7YES1</accession>
<dbReference type="PROSITE" id="PS50250">
    <property type="entry name" value="PCI"/>
    <property type="match status" value="1"/>
</dbReference>
<keyword evidence="2" id="KW-0736">Signalosome</keyword>
<dbReference type="PANTHER" id="PTHR15350">
    <property type="entry name" value="COP9 SIGNALOSOME COMPLEX SUBUNIT 7/DENDRITIC CELL PROTEIN GA17"/>
    <property type="match status" value="1"/>
</dbReference>
<comment type="similarity">
    <text evidence="1">Belongs to the CSN7/EIF3M family. CSN7 subfamily.</text>
</comment>
<protein>
    <recommendedName>
        <fullName evidence="3">PCI domain-containing protein</fullName>
    </recommendedName>
</protein>
<gene>
    <name evidence="4" type="ORF">HID58_083852</name>
</gene>
<organism evidence="4 5">
    <name type="scientific">Brassica napus</name>
    <name type="common">Rape</name>
    <dbReference type="NCBI Taxonomy" id="3708"/>
    <lineage>
        <taxon>Eukaryota</taxon>
        <taxon>Viridiplantae</taxon>
        <taxon>Streptophyta</taxon>
        <taxon>Embryophyta</taxon>
        <taxon>Tracheophyta</taxon>
        <taxon>Spermatophyta</taxon>
        <taxon>Magnoliopsida</taxon>
        <taxon>eudicotyledons</taxon>
        <taxon>Gunneridae</taxon>
        <taxon>Pentapetalae</taxon>
        <taxon>rosids</taxon>
        <taxon>malvids</taxon>
        <taxon>Brassicales</taxon>
        <taxon>Brassicaceae</taxon>
        <taxon>Brassiceae</taxon>
        <taxon>Brassica</taxon>
    </lineage>
</organism>
<comment type="caution">
    <text evidence="4">The sequence shown here is derived from an EMBL/GenBank/DDBJ whole genome shotgun (WGS) entry which is preliminary data.</text>
</comment>
<dbReference type="InterPro" id="IPR000717">
    <property type="entry name" value="PCI_dom"/>
</dbReference>
<name>A0ABQ7YES1_BRANA</name>
<dbReference type="InterPro" id="IPR045237">
    <property type="entry name" value="COPS7/eIF3m"/>
</dbReference>
<dbReference type="PANTHER" id="PTHR15350:SF5">
    <property type="entry name" value="COP9 SIGNALOSOME COMPLEX SUBUNIT 7"/>
    <property type="match status" value="1"/>
</dbReference>
<feature type="domain" description="PCI" evidence="3">
    <location>
        <begin position="1"/>
        <end position="174"/>
    </location>
</feature>
<keyword evidence="5" id="KW-1185">Reference proteome</keyword>
<sequence length="183" mass="20837">MFYTRQQSYCIGSIGSVVWKKTLMDMELEQKQAEIIDELVRRASTCKGEALLPIIIEATSHPSLFAFSEILALPNVAQAIQQLPPCHTFLFVFGNASRIPQLSPDQILKLKQLTVLTLAESNKVLPYDTLMAELDVTNVRELEDFLINDCMYAGIVRGKLDQLKRCFEVEHIRESSRFNSRQD</sequence>
<evidence type="ECO:0000313" key="4">
    <source>
        <dbReference type="EMBL" id="KAH0866641.1"/>
    </source>
</evidence>
<dbReference type="SMART" id="SM00088">
    <property type="entry name" value="PINT"/>
    <property type="match status" value="1"/>
</dbReference>